<gene>
    <name evidence="1" type="ORF">MNB_SV-13-765</name>
</gene>
<reference evidence="1" key="1">
    <citation type="submission" date="2016-10" db="EMBL/GenBank/DDBJ databases">
        <authorList>
            <person name="de Groot N.N."/>
        </authorList>
    </citation>
    <scope>NUCLEOTIDE SEQUENCE</scope>
</reference>
<protein>
    <recommendedName>
        <fullName evidence="2">DUF302 domain-containing protein</fullName>
    </recommendedName>
</protein>
<dbReference type="AlphaFoldDB" id="A0A1W1CZL6"/>
<proteinExistence type="predicted"/>
<dbReference type="InterPro" id="IPR035923">
    <property type="entry name" value="TT1751-like_sf"/>
</dbReference>
<dbReference type="EMBL" id="FPHM01000211">
    <property type="protein sequence ID" value="SFV71173.1"/>
    <property type="molecule type" value="Genomic_DNA"/>
</dbReference>
<accession>A0A1W1CZL6</accession>
<name>A0A1W1CZL6_9ZZZZ</name>
<evidence type="ECO:0000313" key="1">
    <source>
        <dbReference type="EMBL" id="SFV71173.1"/>
    </source>
</evidence>
<sequence length="305" mass="34483">MKNKIIIFMALLVLVMGQSFASTGFNQILSMDNSDGKITAKSIEEAFNTSGLKVDVNNDMNSIFSKRYKKVHHKAYNLAIFTHHESVKKLMKTYPSIGLITPLSMSIYMDEKNHINISTLSLEGMARVTKISADNPDLKAYAKYLDEALHKALPKGKYLPKGESITMINENLITSFSTEFDLEDGETYTDMKDGFKEEFESEIGSVGFLVPKSYTFNSDEYDFYDTYSIIRFNVIFPVSKSHPDAGSYAPFSLALYKKKGEDTVHIAFPSISNWINDLDISDKKSLVEIKKTQTMIVEILEELTE</sequence>
<dbReference type="Gene3D" id="3.30.310.70">
    <property type="entry name" value="TT1751-like domain"/>
    <property type="match status" value="1"/>
</dbReference>
<organism evidence="1">
    <name type="scientific">hydrothermal vent metagenome</name>
    <dbReference type="NCBI Taxonomy" id="652676"/>
    <lineage>
        <taxon>unclassified sequences</taxon>
        <taxon>metagenomes</taxon>
        <taxon>ecological metagenomes</taxon>
    </lineage>
</organism>
<dbReference type="SUPFAM" id="SSF103247">
    <property type="entry name" value="TT1751-like"/>
    <property type="match status" value="2"/>
</dbReference>
<evidence type="ECO:0008006" key="2">
    <source>
        <dbReference type="Google" id="ProtNLM"/>
    </source>
</evidence>